<keyword evidence="8" id="KW-1185">Reference proteome</keyword>
<keyword evidence="2" id="KW-0805">Transcription regulation</keyword>
<dbReference type="EMBL" id="JYIT01000073">
    <property type="protein sequence ID" value="KJL24603.1"/>
    <property type="molecule type" value="Genomic_DNA"/>
</dbReference>
<dbReference type="PANTHER" id="PTHR47506:SF6">
    <property type="entry name" value="HTH-TYPE TRANSCRIPTIONAL REPRESSOR NEMR"/>
    <property type="match status" value="1"/>
</dbReference>
<feature type="DNA-binding region" description="H-T-H motif" evidence="5">
    <location>
        <begin position="34"/>
        <end position="53"/>
    </location>
</feature>
<sequence>MSERVLTRKGQARRAEILETALKVLAERGYRETSLRAIGRELGIEPAHILHYFQSREGLLEEVIRAWDAPVDAQNDAPFLQIWPEVLERNAKIPGLVHLYTALAAEASTPDHPSHDFFQNRYRRIRRRVADEVDRGMREGRYVPALSSDEIAVMLISLSDGLQLQWLIDPSINPASQLRSAITRLTEP</sequence>
<dbReference type="SUPFAM" id="SSF48498">
    <property type="entry name" value="Tetracyclin repressor-like, C-terminal domain"/>
    <property type="match status" value="1"/>
</dbReference>
<dbReference type="AlphaFoldDB" id="A0A0F0KUP2"/>
<name>A0A0F0KUP2_9MICO</name>
<gene>
    <name evidence="7" type="primary">kstR2_2</name>
    <name evidence="7" type="ORF">RL72_01685</name>
</gene>
<dbReference type="RefSeq" id="WP_045250389.1">
    <property type="nucleotide sequence ID" value="NZ_CP099706.1"/>
</dbReference>
<keyword evidence="3 5" id="KW-0238">DNA-binding</keyword>
<evidence type="ECO:0000256" key="3">
    <source>
        <dbReference type="ARBA" id="ARBA00023125"/>
    </source>
</evidence>
<accession>A0A0F0KUP2</accession>
<dbReference type="Pfam" id="PF13977">
    <property type="entry name" value="TetR_C_6"/>
    <property type="match status" value="1"/>
</dbReference>
<dbReference type="InterPro" id="IPR036271">
    <property type="entry name" value="Tet_transcr_reg_TetR-rel_C_sf"/>
</dbReference>
<dbReference type="InterPro" id="IPR009057">
    <property type="entry name" value="Homeodomain-like_sf"/>
</dbReference>
<reference evidence="7 8" key="1">
    <citation type="submission" date="2015-02" db="EMBL/GenBank/DDBJ databases">
        <title>Draft genome sequences of ten Microbacterium spp. with emphasis on heavy metal contaminated environments.</title>
        <authorList>
            <person name="Corretto E."/>
        </authorList>
    </citation>
    <scope>NUCLEOTIDE SEQUENCE [LARGE SCALE GENOMIC DNA]</scope>
    <source>
        <strain evidence="7 8">DSM 23848</strain>
    </source>
</reference>
<dbReference type="Gene3D" id="1.10.357.10">
    <property type="entry name" value="Tetracycline Repressor, domain 2"/>
    <property type="match status" value="1"/>
</dbReference>
<keyword evidence="1" id="KW-0678">Repressor</keyword>
<proteinExistence type="predicted"/>
<keyword evidence="4" id="KW-0804">Transcription</keyword>
<comment type="caution">
    <text evidence="7">The sequence shown here is derived from an EMBL/GenBank/DDBJ whole genome shotgun (WGS) entry which is preliminary data.</text>
</comment>
<dbReference type="PROSITE" id="PS50977">
    <property type="entry name" value="HTH_TETR_2"/>
    <property type="match status" value="1"/>
</dbReference>
<dbReference type="InterPro" id="IPR001647">
    <property type="entry name" value="HTH_TetR"/>
</dbReference>
<protein>
    <submittedName>
        <fullName evidence="7">HTH-type transcriptional repressor KstR2</fullName>
    </submittedName>
</protein>
<dbReference type="OrthoDB" id="3210235at2"/>
<dbReference type="InterPro" id="IPR039538">
    <property type="entry name" value="BetI_C"/>
</dbReference>
<evidence type="ECO:0000256" key="4">
    <source>
        <dbReference type="ARBA" id="ARBA00023163"/>
    </source>
</evidence>
<feature type="domain" description="HTH tetR-type" evidence="6">
    <location>
        <begin position="11"/>
        <end position="71"/>
    </location>
</feature>
<dbReference type="PANTHER" id="PTHR47506">
    <property type="entry name" value="TRANSCRIPTIONAL REGULATORY PROTEIN"/>
    <property type="match status" value="1"/>
</dbReference>
<evidence type="ECO:0000256" key="5">
    <source>
        <dbReference type="PROSITE-ProRule" id="PRU00335"/>
    </source>
</evidence>
<evidence type="ECO:0000313" key="7">
    <source>
        <dbReference type="EMBL" id="KJL24603.1"/>
    </source>
</evidence>
<dbReference type="PRINTS" id="PR00455">
    <property type="entry name" value="HTHTETR"/>
</dbReference>
<evidence type="ECO:0000313" key="8">
    <source>
        <dbReference type="Proteomes" id="UP000033448"/>
    </source>
</evidence>
<evidence type="ECO:0000256" key="1">
    <source>
        <dbReference type="ARBA" id="ARBA00022491"/>
    </source>
</evidence>
<dbReference type="GO" id="GO:0003677">
    <property type="term" value="F:DNA binding"/>
    <property type="evidence" value="ECO:0007669"/>
    <property type="project" value="UniProtKB-UniRule"/>
</dbReference>
<dbReference type="Pfam" id="PF00440">
    <property type="entry name" value="TetR_N"/>
    <property type="match status" value="1"/>
</dbReference>
<dbReference type="PATRIC" id="fig|582680.7.peg.1726"/>
<organism evidence="7 8">
    <name type="scientific">Microbacterium azadirachtae</name>
    <dbReference type="NCBI Taxonomy" id="582680"/>
    <lineage>
        <taxon>Bacteria</taxon>
        <taxon>Bacillati</taxon>
        <taxon>Actinomycetota</taxon>
        <taxon>Actinomycetes</taxon>
        <taxon>Micrococcales</taxon>
        <taxon>Microbacteriaceae</taxon>
        <taxon>Microbacterium</taxon>
    </lineage>
</organism>
<evidence type="ECO:0000259" key="6">
    <source>
        <dbReference type="PROSITE" id="PS50977"/>
    </source>
</evidence>
<dbReference type="SUPFAM" id="SSF46689">
    <property type="entry name" value="Homeodomain-like"/>
    <property type="match status" value="1"/>
</dbReference>
<evidence type="ECO:0000256" key="2">
    <source>
        <dbReference type="ARBA" id="ARBA00023015"/>
    </source>
</evidence>
<dbReference type="Proteomes" id="UP000033448">
    <property type="component" value="Unassembled WGS sequence"/>
</dbReference>